<dbReference type="EMBL" id="NEXV01000252">
    <property type="protein sequence ID" value="PIG86420.1"/>
    <property type="molecule type" value="Genomic_DNA"/>
</dbReference>
<dbReference type="Pfam" id="PF00293">
    <property type="entry name" value="NUDIX"/>
    <property type="match status" value="1"/>
</dbReference>
<feature type="domain" description="Nudix hydrolase" evidence="1">
    <location>
        <begin position="145"/>
        <end position="291"/>
    </location>
</feature>
<organism evidence="2 3">
    <name type="scientific">Aspergillus arachidicola</name>
    <dbReference type="NCBI Taxonomy" id="656916"/>
    <lineage>
        <taxon>Eukaryota</taxon>
        <taxon>Fungi</taxon>
        <taxon>Dikarya</taxon>
        <taxon>Ascomycota</taxon>
        <taxon>Pezizomycotina</taxon>
        <taxon>Eurotiomycetes</taxon>
        <taxon>Eurotiomycetidae</taxon>
        <taxon>Eurotiales</taxon>
        <taxon>Aspergillaceae</taxon>
        <taxon>Aspergillus</taxon>
        <taxon>Aspergillus subgen. Circumdati</taxon>
    </lineage>
</organism>
<dbReference type="InterPro" id="IPR015797">
    <property type="entry name" value="NUDIX_hydrolase-like_dom_sf"/>
</dbReference>
<dbReference type="PANTHER" id="PTHR13622:SF8">
    <property type="entry name" value="THIAMIN PYROPHOSPHOKINASE 1"/>
    <property type="match status" value="1"/>
</dbReference>
<dbReference type="PANTHER" id="PTHR13622">
    <property type="entry name" value="THIAMIN PYROPHOSPHOKINASE"/>
    <property type="match status" value="1"/>
</dbReference>
<keyword evidence="3" id="KW-1185">Reference proteome</keyword>
<sequence>MNAISNPSLFFFLLSIPTFQNRFPYYEDNPAFYAAHLKKHHAFKVNGCDAVLGYILNSAVAKFHWPAEHWAVDSTNQTVTLNTAADATPEERSKVMAETLAAEAKRGNFEILKGWRNEKYPVYAPGGKFLLDMERCASPLFGIVSYGVHGTCYVEDEQGMQFWVPRRAKTKQTYPSMLDNSVAGGMSTSERPFECLVREAEEEASLPEDVVRATAKSVGCVSYFYVRDSRAGGEVDLLQPEVEYVYDIKLSRDIVPKPSDGEVEEFKLYTVEETKKALANGEFKPNCAVVFIDFFIRHGILTPENEPDYFQILTRMHRRFEFPTASHFAN</sequence>
<evidence type="ECO:0000313" key="3">
    <source>
        <dbReference type="Proteomes" id="UP000231358"/>
    </source>
</evidence>
<dbReference type="AlphaFoldDB" id="A0A2G7G0P1"/>
<reference evidence="2 3" key="1">
    <citation type="submission" date="2017-05" db="EMBL/GenBank/DDBJ databases">
        <title>Genome sequence for an aflatoxigenic pathogen of Argentinian peanut, Aspergillus arachidicola.</title>
        <authorList>
            <person name="Moore G."/>
            <person name="Beltz S.B."/>
            <person name="Mack B.M."/>
        </authorList>
    </citation>
    <scope>NUCLEOTIDE SEQUENCE [LARGE SCALE GENOMIC DNA]</scope>
    <source>
        <strain evidence="2 3">CBS 117610</strain>
    </source>
</reference>
<gene>
    <name evidence="2" type="ORF">AARAC_007510</name>
</gene>
<dbReference type="CDD" id="cd03676">
    <property type="entry name" value="NUDIX_Tnr3_like"/>
    <property type="match status" value="1"/>
</dbReference>
<accession>A0A2G7G0P1</accession>
<dbReference type="InterPro" id="IPR000086">
    <property type="entry name" value="NUDIX_hydrolase_dom"/>
</dbReference>
<evidence type="ECO:0000313" key="2">
    <source>
        <dbReference type="EMBL" id="PIG86420.1"/>
    </source>
</evidence>
<protein>
    <submittedName>
        <fullName evidence="2">Thiamine pyrophosphokinase-related protein</fullName>
    </submittedName>
</protein>
<dbReference type="FunFam" id="3.90.79.10:FF:000019">
    <property type="entry name" value="Thiamin pyrophosphokinase, putative"/>
    <property type="match status" value="1"/>
</dbReference>
<dbReference type="STRING" id="656916.A0A2G7G0P1"/>
<name>A0A2G7G0P1_9EURO</name>
<dbReference type="GO" id="GO:0044715">
    <property type="term" value="F:8-oxo-dGDP phosphatase activity"/>
    <property type="evidence" value="ECO:0007669"/>
    <property type="project" value="TreeGrafter"/>
</dbReference>
<dbReference type="Gene3D" id="3.90.79.10">
    <property type="entry name" value="Nucleoside Triphosphate Pyrophosphohydrolase"/>
    <property type="match status" value="1"/>
</dbReference>
<dbReference type="PROSITE" id="PS51462">
    <property type="entry name" value="NUDIX"/>
    <property type="match status" value="1"/>
</dbReference>
<dbReference type="Pfam" id="PF15916">
    <property type="entry name" value="DUF4743"/>
    <property type="match status" value="1"/>
</dbReference>
<dbReference type="InterPro" id="IPR031804">
    <property type="entry name" value="DUF4743"/>
</dbReference>
<keyword evidence="2" id="KW-0808">Transferase</keyword>
<comment type="caution">
    <text evidence="2">The sequence shown here is derived from an EMBL/GenBank/DDBJ whole genome shotgun (WGS) entry which is preliminary data.</text>
</comment>
<keyword evidence="2" id="KW-0418">Kinase</keyword>
<dbReference type="Proteomes" id="UP000231358">
    <property type="component" value="Unassembled WGS sequence"/>
</dbReference>
<evidence type="ECO:0000259" key="1">
    <source>
        <dbReference type="PROSITE" id="PS51462"/>
    </source>
</evidence>
<dbReference type="SUPFAM" id="SSF55811">
    <property type="entry name" value="Nudix"/>
    <property type="match status" value="1"/>
</dbReference>
<proteinExistence type="predicted"/>
<dbReference type="GO" id="GO:0016301">
    <property type="term" value="F:kinase activity"/>
    <property type="evidence" value="ECO:0007669"/>
    <property type="project" value="UniProtKB-KW"/>
</dbReference>